<feature type="region of interest" description="Disordered" evidence="2">
    <location>
        <begin position="1"/>
        <end position="81"/>
    </location>
</feature>
<feature type="compositionally biased region" description="Low complexity" evidence="2">
    <location>
        <begin position="9"/>
        <end position="20"/>
    </location>
</feature>
<sequence>MLRRTATESSTSSPSGSFSSVDNHNQSHSAPRTPTKLAKTRSDSIIDLTLGSPSSRQLSQKSQSLEDISSPPHPVRPSLGATNMRTYAGKSRSFLVALPAAQLGVGGLSRSNSDNAGLDESALIGSQEDEFELEESYTDRRIRWGVDNSEDDPRPWSPPPEAASPGKRKGKGKLVEAPPVPLPNGMMNDLKSITELRSKGESRRFLDDVGYLFEGLEASSPLSVRRASALEIVTKLCEPDFARKAKAADFLERTWQVLREAGAGNGDKVMDTILAFYAALVSRDTRDLTDLVGRSDFLSALYNMLDGLERANDPLWLISCALSDAELRRAGIQRADKALLAGLEKLVKKKSGLFDPDETISNRLLVSTALAALPSSCQDIVHISSLLRIFQHELAPLPSRISVYGSGLPILSPLSASSSLDAPSFGHADNCLRLLDSYLLGRWTSSGSSQSQGSSADTRLDSDREEGLAAGIVSLCSVCDVVARDPEHEEHSIAASNCMESALRVLISLTHDDVQWCQAVLDGQLALWIVRLVVQSQRHQSLGNRPLKREQEAESDLDDLVADGERAATSLDRQCLALGLLTNLAQVSYAAKDILRTTRLSFQCAGKRACTTVCHCTSRVSALSCLALVYSQHTKSETEDGVESIIRGHMAVLFGLLMRDCPDNQRILLDTLPGTSDKQKLERLTEHARDFTSFYVDFTRRISQVVHSHSQSQSFDLDDDDGPIEDLGGFAVSEDDRVGKMLSDSHGEAVANDVVSFLESLIRSSS</sequence>
<gene>
    <name evidence="4" type="ORF">C8Q71DRAFT_715878</name>
</gene>
<comment type="similarity">
    <text evidence="1">Belongs to the WAPL family.</text>
</comment>
<dbReference type="PANTHER" id="PTHR22100">
    <property type="entry name" value="WINGS APART-LIKE PROTEIN HOMOLOG"/>
    <property type="match status" value="1"/>
</dbReference>
<proteinExistence type="inferred from homology"/>
<evidence type="ECO:0000259" key="3">
    <source>
        <dbReference type="Pfam" id="PF07814"/>
    </source>
</evidence>
<protein>
    <submittedName>
        <fullName evidence="4">Wings apart-like protein regulation of heterochromatin-domain-containing protein</fullName>
    </submittedName>
</protein>
<evidence type="ECO:0000256" key="1">
    <source>
        <dbReference type="ARBA" id="ARBA00006854"/>
    </source>
</evidence>
<evidence type="ECO:0000313" key="5">
    <source>
        <dbReference type="Proteomes" id="UP000814176"/>
    </source>
</evidence>
<dbReference type="Pfam" id="PF07814">
    <property type="entry name" value="WAPL"/>
    <property type="match status" value="1"/>
</dbReference>
<reference evidence="4 5" key="1">
    <citation type="journal article" date="2021" name="Environ. Microbiol.">
        <title>Gene family expansions and transcriptome signatures uncover fungal adaptations to wood decay.</title>
        <authorList>
            <person name="Hage H."/>
            <person name="Miyauchi S."/>
            <person name="Viragh M."/>
            <person name="Drula E."/>
            <person name="Min B."/>
            <person name="Chaduli D."/>
            <person name="Navarro D."/>
            <person name="Favel A."/>
            <person name="Norest M."/>
            <person name="Lesage-Meessen L."/>
            <person name="Balint B."/>
            <person name="Merenyi Z."/>
            <person name="de Eugenio L."/>
            <person name="Morin E."/>
            <person name="Martinez A.T."/>
            <person name="Baldrian P."/>
            <person name="Stursova M."/>
            <person name="Martinez M.J."/>
            <person name="Novotny C."/>
            <person name="Magnuson J.K."/>
            <person name="Spatafora J.W."/>
            <person name="Maurice S."/>
            <person name="Pangilinan J."/>
            <person name="Andreopoulos W."/>
            <person name="LaButti K."/>
            <person name="Hundley H."/>
            <person name="Na H."/>
            <person name="Kuo A."/>
            <person name="Barry K."/>
            <person name="Lipzen A."/>
            <person name="Henrissat B."/>
            <person name="Riley R."/>
            <person name="Ahrendt S."/>
            <person name="Nagy L.G."/>
            <person name="Grigoriev I.V."/>
            <person name="Martin F."/>
            <person name="Rosso M.N."/>
        </authorList>
    </citation>
    <scope>NUCLEOTIDE SEQUENCE [LARGE SCALE GENOMIC DNA]</scope>
    <source>
        <strain evidence="4 5">CIRM-BRFM 1785</strain>
    </source>
</reference>
<dbReference type="GeneID" id="72001805"/>
<feature type="region of interest" description="Disordered" evidence="2">
    <location>
        <begin position="144"/>
        <end position="186"/>
    </location>
</feature>
<feature type="compositionally biased region" description="Low complexity" evidence="2">
    <location>
        <begin position="52"/>
        <end position="63"/>
    </location>
</feature>
<dbReference type="InterPro" id="IPR039874">
    <property type="entry name" value="WAPL"/>
</dbReference>
<evidence type="ECO:0000256" key="2">
    <source>
        <dbReference type="SAM" id="MobiDB-lite"/>
    </source>
</evidence>
<dbReference type="RefSeq" id="XP_047774323.1">
    <property type="nucleotide sequence ID" value="XM_047921073.1"/>
</dbReference>
<dbReference type="InterPro" id="IPR011989">
    <property type="entry name" value="ARM-like"/>
</dbReference>
<comment type="caution">
    <text evidence="4">The sequence shown here is derived from an EMBL/GenBank/DDBJ whole genome shotgun (WGS) entry which is preliminary data.</text>
</comment>
<name>A0ABQ8K2V5_9APHY</name>
<dbReference type="EMBL" id="JADCUA010000027">
    <property type="protein sequence ID" value="KAH9831162.1"/>
    <property type="molecule type" value="Genomic_DNA"/>
</dbReference>
<feature type="compositionally biased region" description="Polar residues" evidence="2">
    <location>
        <begin position="21"/>
        <end position="32"/>
    </location>
</feature>
<dbReference type="Gene3D" id="1.25.10.10">
    <property type="entry name" value="Leucine-rich Repeat Variant"/>
    <property type="match status" value="1"/>
</dbReference>
<dbReference type="InterPro" id="IPR022771">
    <property type="entry name" value="WAPL_C"/>
</dbReference>
<keyword evidence="5" id="KW-1185">Reference proteome</keyword>
<dbReference type="PANTHER" id="PTHR22100:SF13">
    <property type="entry name" value="WINGS APART-LIKE PROTEIN HOMOLOG"/>
    <property type="match status" value="1"/>
</dbReference>
<feature type="domain" description="Wings apart-like protein C-terminal" evidence="3">
    <location>
        <begin position="191"/>
        <end position="588"/>
    </location>
</feature>
<dbReference type="Proteomes" id="UP000814176">
    <property type="component" value="Unassembled WGS sequence"/>
</dbReference>
<evidence type="ECO:0000313" key="4">
    <source>
        <dbReference type="EMBL" id="KAH9831162.1"/>
    </source>
</evidence>
<organism evidence="4 5">
    <name type="scientific">Rhodofomes roseus</name>
    <dbReference type="NCBI Taxonomy" id="34475"/>
    <lineage>
        <taxon>Eukaryota</taxon>
        <taxon>Fungi</taxon>
        <taxon>Dikarya</taxon>
        <taxon>Basidiomycota</taxon>
        <taxon>Agaricomycotina</taxon>
        <taxon>Agaricomycetes</taxon>
        <taxon>Polyporales</taxon>
        <taxon>Rhodofomes</taxon>
    </lineage>
</organism>
<accession>A0ABQ8K2V5</accession>